<dbReference type="Proteomes" id="UP000028582">
    <property type="component" value="Unassembled WGS sequence"/>
</dbReference>
<evidence type="ECO:0000313" key="2">
    <source>
        <dbReference type="Proteomes" id="UP000028582"/>
    </source>
</evidence>
<gene>
    <name evidence="1" type="ORF">F444_12852</name>
</gene>
<evidence type="ECO:0000313" key="1">
    <source>
        <dbReference type="EMBL" id="ETO70692.1"/>
    </source>
</evidence>
<name>A0A080ZVN1_PHYNI</name>
<sequence length="115" mass="12858">MYRAAGVEGVADHIICGSSVEEMKRATIGVQLSLVSFSWMSQRMAWMLTLSVHLPWQIQDEETGTGSLFMDHIWIGFTFVSIAKHSIKLSARSVCVGMNRQTSQISRLQVLKLVT</sequence>
<reference evidence="1 2" key="1">
    <citation type="submission" date="2013-11" db="EMBL/GenBank/DDBJ databases">
        <title>The Genome Sequence of Phytophthora parasitica P1976.</title>
        <authorList>
            <consortium name="The Broad Institute Genomics Platform"/>
            <person name="Russ C."/>
            <person name="Tyler B."/>
            <person name="Panabieres F."/>
            <person name="Shan W."/>
            <person name="Tripathy S."/>
            <person name="Grunwald N."/>
            <person name="Machado M."/>
            <person name="Johnson C.S."/>
            <person name="Walker B."/>
            <person name="Young S."/>
            <person name="Zeng Q."/>
            <person name="Gargeya S."/>
            <person name="Fitzgerald M."/>
            <person name="Haas B."/>
            <person name="Abouelleil A."/>
            <person name="Allen A.W."/>
            <person name="Alvarado L."/>
            <person name="Arachchi H.M."/>
            <person name="Berlin A.M."/>
            <person name="Chapman S.B."/>
            <person name="Gainer-Dewar J."/>
            <person name="Goldberg J."/>
            <person name="Griggs A."/>
            <person name="Gujja S."/>
            <person name="Hansen M."/>
            <person name="Howarth C."/>
            <person name="Imamovic A."/>
            <person name="Ireland A."/>
            <person name="Larimer J."/>
            <person name="McCowan C."/>
            <person name="Murphy C."/>
            <person name="Pearson M."/>
            <person name="Poon T.W."/>
            <person name="Priest M."/>
            <person name="Roberts A."/>
            <person name="Saif S."/>
            <person name="Shea T."/>
            <person name="Sisk P."/>
            <person name="Sykes S."/>
            <person name="Wortman J."/>
            <person name="Nusbaum C."/>
            <person name="Birren B."/>
        </authorList>
    </citation>
    <scope>NUCLEOTIDE SEQUENCE [LARGE SCALE GENOMIC DNA]</scope>
    <source>
        <strain evidence="1 2">P1976</strain>
    </source>
</reference>
<accession>A0A080ZVN1</accession>
<comment type="caution">
    <text evidence="1">The sequence shown here is derived from an EMBL/GenBank/DDBJ whole genome shotgun (WGS) entry which is preliminary data.</text>
</comment>
<protein>
    <submittedName>
        <fullName evidence="1">Uncharacterized protein</fullName>
    </submittedName>
</protein>
<dbReference type="AlphaFoldDB" id="A0A080ZVN1"/>
<dbReference type="EMBL" id="ANJA01002288">
    <property type="protein sequence ID" value="ETO70692.1"/>
    <property type="molecule type" value="Genomic_DNA"/>
</dbReference>
<organism evidence="1 2">
    <name type="scientific">Phytophthora nicotianae P1976</name>
    <dbReference type="NCBI Taxonomy" id="1317066"/>
    <lineage>
        <taxon>Eukaryota</taxon>
        <taxon>Sar</taxon>
        <taxon>Stramenopiles</taxon>
        <taxon>Oomycota</taxon>
        <taxon>Peronosporomycetes</taxon>
        <taxon>Peronosporales</taxon>
        <taxon>Peronosporaceae</taxon>
        <taxon>Phytophthora</taxon>
    </lineage>
</organism>
<proteinExistence type="predicted"/>